<dbReference type="SUPFAM" id="SSF54211">
    <property type="entry name" value="Ribosomal protein S5 domain 2-like"/>
    <property type="match status" value="1"/>
</dbReference>
<evidence type="ECO:0000259" key="7">
    <source>
        <dbReference type="SMART" id="SM00889"/>
    </source>
</evidence>
<dbReference type="GO" id="GO:0017111">
    <property type="term" value="F:ribonucleoside triphosphate phosphatase activity"/>
    <property type="evidence" value="ECO:0007669"/>
    <property type="project" value="UniProtKB-ARBA"/>
</dbReference>
<dbReference type="PANTHER" id="PTHR43261">
    <property type="entry name" value="TRANSLATION ELONGATION FACTOR G-RELATED"/>
    <property type="match status" value="1"/>
</dbReference>
<dbReference type="FunFam" id="3.30.70.240:FF:000001">
    <property type="entry name" value="Elongation factor G"/>
    <property type="match status" value="1"/>
</dbReference>
<keyword evidence="3" id="KW-0648">Protein biosynthesis</keyword>
<dbReference type="InterPro" id="IPR020568">
    <property type="entry name" value="Ribosomal_Su5_D2-typ_SF"/>
</dbReference>
<dbReference type="GO" id="GO:0005525">
    <property type="term" value="F:GTP binding"/>
    <property type="evidence" value="ECO:0007669"/>
    <property type="project" value="UniProtKB-KW"/>
</dbReference>
<evidence type="ECO:0000256" key="3">
    <source>
        <dbReference type="ARBA" id="ARBA00022917"/>
    </source>
</evidence>
<comment type="caution">
    <text evidence="8">The sequence shown here is derived from an EMBL/GenBank/DDBJ whole genome shotgun (WGS) entry which is preliminary data.</text>
</comment>
<keyword evidence="2" id="KW-0251">Elongation factor</keyword>
<feature type="domain" description="Translation elongation factor EFG/EF2" evidence="7">
    <location>
        <begin position="82"/>
        <end position="200"/>
    </location>
</feature>
<dbReference type="InterPro" id="IPR035649">
    <property type="entry name" value="EFG_V"/>
</dbReference>
<dbReference type="CDD" id="cd16262">
    <property type="entry name" value="EFG_III"/>
    <property type="match status" value="1"/>
</dbReference>
<dbReference type="Proteomes" id="UP000251558">
    <property type="component" value="Unassembled WGS sequence"/>
</dbReference>
<dbReference type="PANTHER" id="PTHR43261:SF1">
    <property type="entry name" value="RIBOSOME-RELEASING FACTOR 2, MITOCHONDRIAL"/>
    <property type="match status" value="1"/>
</dbReference>
<evidence type="ECO:0000256" key="4">
    <source>
        <dbReference type="ARBA" id="ARBA00023134"/>
    </source>
</evidence>
<evidence type="ECO:0000259" key="6">
    <source>
        <dbReference type="SMART" id="SM00838"/>
    </source>
</evidence>
<dbReference type="Pfam" id="PF14492">
    <property type="entry name" value="EFG_III"/>
    <property type="match status" value="1"/>
</dbReference>
<gene>
    <name evidence="8" type="ORF">DPM33_24400</name>
</gene>
<dbReference type="Pfam" id="PF03764">
    <property type="entry name" value="EFG_IV"/>
    <property type="match status" value="1"/>
</dbReference>
<evidence type="ECO:0000256" key="1">
    <source>
        <dbReference type="ARBA" id="ARBA00022741"/>
    </source>
</evidence>
<reference evidence="8 9" key="2">
    <citation type="submission" date="2018-07" db="EMBL/GenBank/DDBJ databases">
        <title>Diversity of Mesorhizobium strains in Brazil.</title>
        <authorList>
            <person name="Helene L.C.F."/>
            <person name="Dall'Agnol R."/>
            <person name="Delamuta J.R.M."/>
            <person name="Hungria M."/>
        </authorList>
    </citation>
    <scope>NUCLEOTIDE SEQUENCE [LARGE SCALE GENOMIC DNA]</scope>
    <source>
        <strain evidence="8 9">AC99b</strain>
    </source>
</reference>
<comment type="function">
    <text evidence="5">Catalyzes the GTP-dependent ribosomal translocation step during translation elongation. During this step, the ribosome changes from the pre-translocational (PRE) to the post-translocational (POST) state as the newly formed A-site-bound peptidyl-tRNA and P-site-bound deacylated tRNA move to the P and E sites, respectively. Catalyzes the coordinated movement of the two tRNA molecules, the mRNA and conformational changes in the ribosome.</text>
</comment>
<dbReference type="GO" id="GO:0032790">
    <property type="term" value="P:ribosome disassembly"/>
    <property type="evidence" value="ECO:0007669"/>
    <property type="project" value="TreeGrafter"/>
</dbReference>
<accession>A0A330HID6</accession>
<dbReference type="SMART" id="SM00838">
    <property type="entry name" value="EFG_C"/>
    <property type="match status" value="1"/>
</dbReference>
<evidence type="ECO:0000256" key="5">
    <source>
        <dbReference type="ARBA" id="ARBA00024731"/>
    </source>
</evidence>
<feature type="domain" description="Elongation factor EFG" evidence="6">
    <location>
        <begin position="202"/>
        <end position="289"/>
    </location>
</feature>
<dbReference type="InterPro" id="IPR014721">
    <property type="entry name" value="Ribsml_uS5_D2-typ_fold_subgr"/>
</dbReference>
<proteinExistence type="predicted"/>
<evidence type="ECO:0000256" key="2">
    <source>
        <dbReference type="ARBA" id="ARBA00022768"/>
    </source>
</evidence>
<dbReference type="SUPFAM" id="SSF54980">
    <property type="entry name" value="EF-G C-terminal domain-like"/>
    <property type="match status" value="2"/>
</dbReference>
<keyword evidence="1" id="KW-0547">Nucleotide-binding</keyword>
<name>A0A330HID6_9HYPH</name>
<organism evidence="8 9">
    <name type="scientific">Mesorhizobium hawassense</name>
    <dbReference type="NCBI Taxonomy" id="1209954"/>
    <lineage>
        <taxon>Bacteria</taxon>
        <taxon>Pseudomonadati</taxon>
        <taxon>Pseudomonadota</taxon>
        <taxon>Alphaproteobacteria</taxon>
        <taxon>Hyphomicrobiales</taxon>
        <taxon>Phyllobacteriaceae</taxon>
        <taxon>Mesorhizobium</taxon>
    </lineage>
</organism>
<dbReference type="InterPro" id="IPR000640">
    <property type="entry name" value="EFG_V-like"/>
</dbReference>
<dbReference type="InterPro" id="IPR041095">
    <property type="entry name" value="EFG_II"/>
</dbReference>
<evidence type="ECO:0000313" key="8">
    <source>
        <dbReference type="EMBL" id="RAZ88235.1"/>
    </source>
</evidence>
<dbReference type="Pfam" id="PF00679">
    <property type="entry name" value="EFG_C"/>
    <property type="match status" value="1"/>
</dbReference>
<dbReference type="CDD" id="cd03713">
    <property type="entry name" value="EFG_mtEFG_C"/>
    <property type="match status" value="1"/>
</dbReference>
<dbReference type="Gene3D" id="3.30.70.870">
    <property type="entry name" value="Elongation Factor G (Translational Gtpase), domain 3"/>
    <property type="match status" value="1"/>
</dbReference>
<dbReference type="SMART" id="SM00889">
    <property type="entry name" value="EFG_IV"/>
    <property type="match status" value="1"/>
</dbReference>
<keyword evidence="9" id="KW-1185">Reference proteome</keyword>
<dbReference type="EMBL" id="QMBP01000013">
    <property type="protein sequence ID" value="RAZ88235.1"/>
    <property type="molecule type" value="Genomic_DNA"/>
</dbReference>
<dbReference type="Gene3D" id="3.30.230.10">
    <property type="match status" value="1"/>
</dbReference>
<dbReference type="GO" id="GO:0003746">
    <property type="term" value="F:translation elongation factor activity"/>
    <property type="evidence" value="ECO:0007669"/>
    <property type="project" value="UniProtKB-KW"/>
</dbReference>
<protein>
    <submittedName>
        <fullName evidence="8">Uncharacterized protein</fullName>
    </submittedName>
</protein>
<keyword evidence="4" id="KW-0342">GTP-binding</keyword>
<dbReference type="InterPro" id="IPR009022">
    <property type="entry name" value="EFG_III"/>
</dbReference>
<dbReference type="AlphaFoldDB" id="A0A330HID6"/>
<dbReference type="OrthoDB" id="7340436at2"/>
<dbReference type="InterPro" id="IPR005517">
    <property type="entry name" value="Transl_elong_EFG/EF2_IV"/>
</dbReference>
<dbReference type="Gene3D" id="3.30.70.240">
    <property type="match status" value="1"/>
</dbReference>
<sequence>MEKPGAPWPLLQIAIEAKSKADQEKFFIALTTLADEDPDFRIAWDEEAGQTIVAGRDERHFDIIVQRLRDEFEIGVHVGAPQVAYRETITRAREQDYTHRKIFAGQGQFACVKILFQPNGQNADFVFMSRVPDSAFPGDYAAGVEKGLRTILVSGPYAGFPMIGIKATLVDAAHHHTDSSASAFESAGRACFKEAAPSLGVRLLEPIMKVEVVTRHDYARDIVVDLKNRRGKIEGQETRGMDIVINALVPLSTMFKLEDALRSCSKGQARLTVSYAGYAPLPDDDDDPPAAAMALARR</sequence>
<reference evidence="9" key="1">
    <citation type="submission" date="2018-06" db="EMBL/GenBank/DDBJ databases">
        <authorList>
            <person name="Helene L.C."/>
            <person name="Dall'Agnol R."/>
            <person name="Delamuta J.R."/>
            <person name="Hungria M."/>
        </authorList>
    </citation>
    <scope>NUCLEOTIDE SEQUENCE [LARGE SCALE GENOMIC DNA]</scope>
    <source>
        <strain evidence="9">AC99b</strain>
    </source>
</reference>
<dbReference type="InterPro" id="IPR035647">
    <property type="entry name" value="EFG_III/V"/>
</dbReference>
<evidence type="ECO:0000313" key="9">
    <source>
        <dbReference type="Proteomes" id="UP000251558"/>
    </source>
</evidence>